<proteinExistence type="predicted"/>
<dbReference type="PANTHER" id="PTHR45631:SF202">
    <property type="entry name" value="SENESCENCE-INDUCED RECEPTOR-LIKE SERINE_THREONINE-PROTEIN KINASE"/>
    <property type="match status" value="1"/>
</dbReference>
<dbReference type="Gramene" id="MELO3C024424.2.1">
    <property type="protein sequence ID" value="MELO3C024424.2.1"/>
    <property type="gene ID" value="MELO3C024424.2"/>
</dbReference>
<dbReference type="PROSITE" id="PS00108">
    <property type="entry name" value="PROTEIN_KINASE_ST"/>
    <property type="match status" value="1"/>
</dbReference>
<sequence>MVFKESQKRIVGILRKSDASRGLEYLHDGCKPPIIHRDVKTTNILLTENFQAKLADFGLSKSFQAEGNNTHMSTIVAGTIGYLDPEYYKSNRLTEKSDVYSFGVVLLEIVSCKPVRPLTETSAHIIKWVNTMVAQGDINGIIDRRLERNYEVNSVWKAVENSVELCIREPWKKTDNEPSGGGTEELQIHVSSSRTLSLD</sequence>
<dbReference type="PANTHER" id="PTHR45631">
    <property type="entry name" value="OS07G0107800 PROTEIN-RELATED"/>
    <property type="match status" value="1"/>
</dbReference>
<evidence type="ECO:0000259" key="1">
    <source>
        <dbReference type="PROSITE" id="PS50011"/>
    </source>
</evidence>
<dbReference type="PROSITE" id="PS50011">
    <property type="entry name" value="PROTEIN_KINASE_DOM"/>
    <property type="match status" value="1"/>
</dbReference>
<dbReference type="Gene3D" id="1.10.510.10">
    <property type="entry name" value="Transferase(Phosphotransferase) domain 1"/>
    <property type="match status" value="1"/>
</dbReference>
<reference evidence="2" key="1">
    <citation type="submission" date="2023-03" db="UniProtKB">
        <authorList>
            <consortium name="EnsemblPlants"/>
        </authorList>
    </citation>
    <scope>IDENTIFICATION</scope>
</reference>
<accession>A0A9I9DVH9</accession>
<protein>
    <recommendedName>
        <fullName evidence="1">Protein kinase domain-containing protein</fullName>
    </recommendedName>
</protein>
<dbReference type="SMART" id="SM00220">
    <property type="entry name" value="S_TKc"/>
    <property type="match status" value="1"/>
</dbReference>
<dbReference type="Pfam" id="PF00069">
    <property type="entry name" value="Pkinase"/>
    <property type="match status" value="1"/>
</dbReference>
<name>A0A9I9DVH9_CUCME</name>
<feature type="domain" description="Protein kinase" evidence="1">
    <location>
        <begin position="1"/>
        <end position="172"/>
    </location>
</feature>
<dbReference type="InterPro" id="IPR000719">
    <property type="entry name" value="Prot_kinase_dom"/>
</dbReference>
<dbReference type="InterPro" id="IPR011009">
    <property type="entry name" value="Kinase-like_dom_sf"/>
</dbReference>
<dbReference type="GO" id="GO:0005524">
    <property type="term" value="F:ATP binding"/>
    <property type="evidence" value="ECO:0007669"/>
    <property type="project" value="InterPro"/>
</dbReference>
<dbReference type="EnsemblPlants" id="MELO3C024424.2.1">
    <property type="protein sequence ID" value="MELO3C024424.2.1"/>
    <property type="gene ID" value="MELO3C024424.2"/>
</dbReference>
<dbReference type="GO" id="GO:0004672">
    <property type="term" value="F:protein kinase activity"/>
    <property type="evidence" value="ECO:0007669"/>
    <property type="project" value="InterPro"/>
</dbReference>
<organism evidence="2">
    <name type="scientific">Cucumis melo</name>
    <name type="common">Muskmelon</name>
    <dbReference type="NCBI Taxonomy" id="3656"/>
    <lineage>
        <taxon>Eukaryota</taxon>
        <taxon>Viridiplantae</taxon>
        <taxon>Streptophyta</taxon>
        <taxon>Embryophyta</taxon>
        <taxon>Tracheophyta</taxon>
        <taxon>Spermatophyta</taxon>
        <taxon>Magnoliopsida</taxon>
        <taxon>eudicotyledons</taxon>
        <taxon>Gunneridae</taxon>
        <taxon>Pentapetalae</taxon>
        <taxon>rosids</taxon>
        <taxon>fabids</taxon>
        <taxon>Cucurbitales</taxon>
        <taxon>Cucurbitaceae</taxon>
        <taxon>Benincaseae</taxon>
        <taxon>Cucumis</taxon>
    </lineage>
</organism>
<dbReference type="AlphaFoldDB" id="A0A9I9DVH9"/>
<dbReference type="SUPFAM" id="SSF56112">
    <property type="entry name" value="Protein kinase-like (PK-like)"/>
    <property type="match status" value="1"/>
</dbReference>
<dbReference type="InterPro" id="IPR008271">
    <property type="entry name" value="Ser/Thr_kinase_AS"/>
</dbReference>
<evidence type="ECO:0000313" key="2">
    <source>
        <dbReference type="EnsemblPlants" id="MELO3C024424.2.1"/>
    </source>
</evidence>